<protein>
    <submittedName>
        <fullName evidence="2">Uncharacterized protein</fullName>
    </submittedName>
</protein>
<feature type="compositionally biased region" description="Polar residues" evidence="1">
    <location>
        <begin position="40"/>
        <end position="72"/>
    </location>
</feature>
<gene>
    <name evidence="2" type="ORF">E2C01_088837</name>
</gene>
<dbReference type="Proteomes" id="UP000324222">
    <property type="component" value="Unassembled WGS sequence"/>
</dbReference>
<dbReference type="EMBL" id="VSRR010095766">
    <property type="protein sequence ID" value="MPC93697.1"/>
    <property type="molecule type" value="Genomic_DNA"/>
</dbReference>
<sequence>MTRVKAPKIPPQHLQSTQNTIPALQINQNTTSTPNPTPNHQFSPVDYTNNTSTTPHQSLTLRKPPITTSLATTPPAGPGSWAGSKRFI</sequence>
<feature type="compositionally biased region" description="Polar residues" evidence="1">
    <location>
        <begin position="13"/>
        <end position="26"/>
    </location>
</feature>
<organism evidence="2 3">
    <name type="scientific">Portunus trituberculatus</name>
    <name type="common">Swimming crab</name>
    <name type="synonym">Neptunus trituberculatus</name>
    <dbReference type="NCBI Taxonomy" id="210409"/>
    <lineage>
        <taxon>Eukaryota</taxon>
        <taxon>Metazoa</taxon>
        <taxon>Ecdysozoa</taxon>
        <taxon>Arthropoda</taxon>
        <taxon>Crustacea</taxon>
        <taxon>Multicrustacea</taxon>
        <taxon>Malacostraca</taxon>
        <taxon>Eumalacostraca</taxon>
        <taxon>Eucarida</taxon>
        <taxon>Decapoda</taxon>
        <taxon>Pleocyemata</taxon>
        <taxon>Brachyura</taxon>
        <taxon>Eubrachyura</taxon>
        <taxon>Portunoidea</taxon>
        <taxon>Portunidae</taxon>
        <taxon>Portuninae</taxon>
        <taxon>Portunus</taxon>
    </lineage>
</organism>
<keyword evidence="3" id="KW-1185">Reference proteome</keyword>
<evidence type="ECO:0000256" key="1">
    <source>
        <dbReference type="SAM" id="MobiDB-lite"/>
    </source>
</evidence>
<proteinExistence type="predicted"/>
<feature type="region of interest" description="Disordered" evidence="1">
    <location>
        <begin position="1"/>
        <end position="88"/>
    </location>
</feature>
<comment type="caution">
    <text evidence="2">The sequence shown here is derived from an EMBL/GenBank/DDBJ whole genome shotgun (WGS) entry which is preliminary data.</text>
</comment>
<accession>A0A5B7JKN2</accession>
<evidence type="ECO:0000313" key="3">
    <source>
        <dbReference type="Proteomes" id="UP000324222"/>
    </source>
</evidence>
<dbReference type="AlphaFoldDB" id="A0A5B7JKN2"/>
<evidence type="ECO:0000313" key="2">
    <source>
        <dbReference type="EMBL" id="MPC93697.1"/>
    </source>
</evidence>
<name>A0A5B7JKN2_PORTR</name>
<reference evidence="2 3" key="1">
    <citation type="submission" date="2019-05" db="EMBL/GenBank/DDBJ databases">
        <title>Another draft genome of Portunus trituberculatus and its Hox gene families provides insights of decapod evolution.</title>
        <authorList>
            <person name="Jeong J.-H."/>
            <person name="Song I."/>
            <person name="Kim S."/>
            <person name="Choi T."/>
            <person name="Kim D."/>
            <person name="Ryu S."/>
            <person name="Kim W."/>
        </authorList>
    </citation>
    <scope>NUCLEOTIDE SEQUENCE [LARGE SCALE GENOMIC DNA]</scope>
    <source>
        <tissue evidence="2">Muscle</tissue>
    </source>
</reference>